<evidence type="ECO:0000313" key="1">
    <source>
        <dbReference type="EMBL" id="AIC96190.1"/>
    </source>
</evidence>
<dbReference type="KEGG" id="ble:BleG1_3643"/>
<dbReference type="HOGENOM" id="CLU_214199_0_0_9"/>
<protein>
    <submittedName>
        <fullName evidence="1">Uncharacterized protein</fullName>
    </submittedName>
</protein>
<organism evidence="1 2">
    <name type="scientific">Shouchella lehensis G1</name>
    <dbReference type="NCBI Taxonomy" id="1246626"/>
    <lineage>
        <taxon>Bacteria</taxon>
        <taxon>Bacillati</taxon>
        <taxon>Bacillota</taxon>
        <taxon>Bacilli</taxon>
        <taxon>Bacillales</taxon>
        <taxon>Bacillaceae</taxon>
        <taxon>Shouchella</taxon>
    </lineage>
</organism>
<evidence type="ECO:0000313" key="2">
    <source>
        <dbReference type="Proteomes" id="UP000027142"/>
    </source>
</evidence>
<proteinExistence type="predicted"/>
<dbReference type="AlphaFoldDB" id="A0A060M2D4"/>
<dbReference type="Proteomes" id="UP000027142">
    <property type="component" value="Chromosome"/>
</dbReference>
<reference evidence="1 2" key="1">
    <citation type="journal article" date="2014" name="Gene">
        <title>A comparative genomic analysis of the alkalitolerant soil bacterium Bacillus lehensis G1.</title>
        <authorList>
            <person name="Noor Y.M."/>
            <person name="Samsulrizal N.H."/>
            <person name="Jema'on N.A."/>
            <person name="Low K.O."/>
            <person name="Ramli A.N."/>
            <person name="Alias N.I."/>
            <person name="Damis S.I."/>
            <person name="Fuzi S.F."/>
            <person name="Isa M.N."/>
            <person name="Murad A.M."/>
            <person name="Raih M.F."/>
            <person name="Bakar F.D."/>
            <person name="Najimudin N."/>
            <person name="Mahadi N.M."/>
            <person name="Illias R.M."/>
        </authorList>
    </citation>
    <scope>NUCLEOTIDE SEQUENCE [LARGE SCALE GENOMIC DNA]</scope>
    <source>
        <strain evidence="1 2">G1</strain>
    </source>
</reference>
<sequence length="52" mass="6225">MQVLNRIPKLIKFPEEIVRRVKNYQTEHNISTFSKAVYQLIEKGLNKKEHSK</sequence>
<dbReference type="EMBL" id="CP003923">
    <property type="protein sequence ID" value="AIC96190.1"/>
    <property type="molecule type" value="Genomic_DNA"/>
</dbReference>
<accession>A0A060M2D4</accession>
<name>A0A060M2D4_9BACI</name>
<keyword evidence="2" id="KW-1185">Reference proteome</keyword>
<dbReference type="PATRIC" id="fig|1246626.3.peg.3634"/>
<dbReference type="STRING" id="1246626.BleG1_3643"/>
<gene>
    <name evidence="1" type="ORF">BleG1_3643</name>
</gene>